<dbReference type="Proteomes" id="UP000749646">
    <property type="component" value="Unassembled WGS sequence"/>
</dbReference>
<feature type="transmembrane region" description="Helical" evidence="8">
    <location>
        <begin position="257"/>
        <end position="277"/>
    </location>
</feature>
<evidence type="ECO:0000256" key="3">
    <source>
        <dbReference type="ARBA" id="ARBA00022741"/>
    </source>
</evidence>
<dbReference type="SUPFAM" id="SSF90123">
    <property type="entry name" value="ABC transporter transmembrane region"/>
    <property type="match status" value="1"/>
</dbReference>
<dbReference type="GO" id="GO:0090374">
    <property type="term" value="P:oligopeptide export from mitochondrion"/>
    <property type="evidence" value="ECO:0007669"/>
    <property type="project" value="TreeGrafter"/>
</dbReference>
<keyword evidence="5 8" id="KW-1133">Transmembrane helix</keyword>
<name>A0A9P6M9I0_9FUNG</name>
<evidence type="ECO:0000256" key="4">
    <source>
        <dbReference type="ARBA" id="ARBA00022840"/>
    </source>
</evidence>
<sequence>MEKVEVLPTAPASNGTRAESKKNNKKTKNKKDDKAKDEQPKVSYFQLYRFADTWTGLIANNVYDIGDSVAQVRIVIIKFTVMGAIIFVVTDGQMCLFTLSAENQTKRIRERYLHAVLHQDIAWHDTTKKSEPLNSRLSVDTQWFLNWLTRLACFVAIAFENDRVLFTAAAFMAKFATQTSEEGQDAYAAAGGVAEQAISSIRTVVAFDDQAYGTGVKKAIATGVGMGGFMVILFLSYALAFWYGSLQVRDGKMESDAVLTVLFGVLMGAFSIGNLNIEVKPGQTVALVGHSGSGKSTIVGLLERFYDPSSGSGSITLDDHNLKELNVRYLRDSIGLVSQESILFNAAIKRNIIYGIRKGQGIPTDKEIEQACRLDNAHDFISMFPRNTVVGERGTLLSGGQNQRIAIARTIIKNPRILLLDEATSALDTESERIVQAALDKAAMGGIDLESGTHESLMARGGIYSEFVSKQQLKTGTADTEAQPEAEETSAPKIAIVETTAENVRSAGKMGSLLRHMSSHHSVTGCIRSGDGPKAVDVPEDQETSIACQKKEEARKLKMQKAPIKRTIKYLRDDIPLCLLGVILAWIVPSDVSCRQHAHTQGRRRL</sequence>
<dbReference type="GO" id="GO:0005524">
    <property type="term" value="F:ATP binding"/>
    <property type="evidence" value="ECO:0007669"/>
    <property type="project" value="UniProtKB-KW"/>
</dbReference>
<comment type="subcellular location">
    <subcellularLocation>
        <location evidence="1">Membrane</location>
        <topology evidence="1">Multi-pass membrane protein</topology>
    </subcellularLocation>
</comment>
<dbReference type="SMART" id="SM00382">
    <property type="entry name" value="AAA"/>
    <property type="match status" value="1"/>
</dbReference>
<dbReference type="Gene3D" id="3.40.50.300">
    <property type="entry name" value="P-loop containing nucleotide triphosphate hydrolases"/>
    <property type="match status" value="1"/>
</dbReference>
<evidence type="ECO:0000256" key="7">
    <source>
        <dbReference type="SAM" id="MobiDB-lite"/>
    </source>
</evidence>
<evidence type="ECO:0000313" key="12">
    <source>
        <dbReference type="Proteomes" id="UP000749646"/>
    </source>
</evidence>
<dbReference type="CDD" id="cd18577">
    <property type="entry name" value="ABC_6TM_Pgp_ABCB1_D1_like"/>
    <property type="match status" value="1"/>
</dbReference>
<dbReference type="InterPro" id="IPR011527">
    <property type="entry name" value="ABC1_TM_dom"/>
</dbReference>
<evidence type="ECO:0000259" key="9">
    <source>
        <dbReference type="PROSITE" id="PS50893"/>
    </source>
</evidence>
<dbReference type="InterPro" id="IPR003593">
    <property type="entry name" value="AAA+_ATPase"/>
</dbReference>
<evidence type="ECO:0000256" key="5">
    <source>
        <dbReference type="ARBA" id="ARBA00022989"/>
    </source>
</evidence>
<keyword evidence="12" id="KW-1185">Reference proteome</keyword>
<evidence type="ECO:0000256" key="8">
    <source>
        <dbReference type="SAM" id="Phobius"/>
    </source>
</evidence>
<dbReference type="Gene3D" id="1.20.1560.10">
    <property type="entry name" value="ABC transporter type 1, transmembrane domain"/>
    <property type="match status" value="1"/>
</dbReference>
<protein>
    <submittedName>
        <fullName evidence="11">ATP-binding cassette, sub-B (MDR TAP), member 4</fullName>
    </submittedName>
</protein>
<reference evidence="11" key="1">
    <citation type="journal article" date="2020" name="Fungal Divers.">
        <title>Resolving the Mortierellaceae phylogeny through synthesis of multi-gene phylogenetics and phylogenomics.</title>
        <authorList>
            <person name="Vandepol N."/>
            <person name="Liber J."/>
            <person name="Desiro A."/>
            <person name="Na H."/>
            <person name="Kennedy M."/>
            <person name="Barry K."/>
            <person name="Grigoriev I.V."/>
            <person name="Miller A.N."/>
            <person name="O'Donnell K."/>
            <person name="Stajich J.E."/>
            <person name="Bonito G."/>
        </authorList>
    </citation>
    <scope>NUCLEOTIDE SEQUENCE</scope>
    <source>
        <strain evidence="11">MES-2147</strain>
    </source>
</reference>
<dbReference type="InterPro" id="IPR027417">
    <property type="entry name" value="P-loop_NTPase"/>
</dbReference>
<proteinExistence type="predicted"/>
<evidence type="ECO:0000313" key="11">
    <source>
        <dbReference type="EMBL" id="KAF9982456.1"/>
    </source>
</evidence>
<gene>
    <name evidence="11" type="primary">ABCB4_1</name>
    <name evidence="11" type="ORF">BGZ65_002851</name>
</gene>
<evidence type="ECO:0000256" key="6">
    <source>
        <dbReference type="ARBA" id="ARBA00023136"/>
    </source>
</evidence>
<dbReference type="GO" id="GO:0005743">
    <property type="term" value="C:mitochondrial inner membrane"/>
    <property type="evidence" value="ECO:0007669"/>
    <property type="project" value="TreeGrafter"/>
</dbReference>
<dbReference type="PANTHER" id="PTHR43394">
    <property type="entry name" value="ATP-DEPENDENT PERMEASE MDL1, MITOCHONDRIAL"/>
    <property type="match status" value="1"/>
</dbReference>
<evidence type="ECO:0000256" key="2">
    <source>
        <dbReference type="ARBA" id="ARBA00022692"/>
    </source>
</evidence>
<dbReference type="InterPro" id="IPR039421">
    <property type="entry name" value="Type_1_exporter"/>
</dbReference>
<dbReference type="EMBL" id="JAAAHW010003581">
    <property type="protein sequence ID" value="KAF9982456.1"/>
    <property type="molecule type" value="Genomic_DNA"/>
</dbReference>
<feature type="transmembrane region" description="Helical" evidence="8">
    <location>
        <begin position="224"/>
        <end position="245"/>
    </location>
</feature>
<dbReference type="SUPFAM" id="SSF52540">
    <property type="entry name" value="P-loop containing nucleoside triphosphate hydrolases"/>
    <property type="match status" value="1"/>
</dbReference>
<keyword evidence="2 8" id="KW-0812">Transmembrane</keyword>
<dbReference type="PROSITE" id="PS50929">
    <property type="entry name" value="ABC_TM1F"/>
    <property type="match status" value="1"/>
</dbReference>
<comment type="caution">
    <text evidence="11">The sequence shown here is derived from an EMBL/GenBank/DDBJ whole genome shotgun (WGS) entry which is preliminary data.</text>
</comment>
<keyword evidence="3" id="KW-0547">Nucleotide-binding</keyword>
<feature type="domain" description="ABC transmembrane type-1" evidence="10">
    <location>
        <begin position="54"/>
        <end position="275"/>
    </location>
</feature>
<feature type="domain" description="ABC transporter" evidence="9">
    <location>
        <begin position="253"/>
        <end position="497"/>
    </location>
</feature>
<keyword evidence="6 8" id="KW-0472">Membrane</keyword>
<dbReference type="PROSITE" id="PS50893">
    <property type="entry name" value="ABC_TRANSPORTER_2"/>
    <property type="match status" value="1"/>
</dbReference>
<dbReference type="Pfam" id="PF00005">
    <property type="entry name" value="ABC_tran"/>
    <property type="match status" value="1"/>
</dbReference>
<evidence type="ECO:0000259" key="10">
    <source>
        <dbReference type="PROSITE" id="PS50929"/>
    </source>
</evidence>
<organism evidence="11 12">
    <name type="scientific">Modicella reniformis</name>
    <dbReference type="NCBI Taxonomy" id="1440133"/>
    <lineage>
        <taxon>Eukaryota</taxon>
        <taxon>Fungi</taxon>
        <taxon>Fungi incertae sedis</taxon>
        <taxon>Mucoromycota</taxon>
        <taxon>Mortierellomycotina</taxon>
        <taxon>Mortierellomycetes</taxon>
        <taxon>Mortierellales</taxon>
        <taxon>Mortierellaceae</taxon>
        <taxon>Modicella</taxon>
    </lineage>
</organism>
<feature type="region of interest" description="Disordered" evidence="7">
    <location>
        <begin position="1"/>
        <end position="37"/>
    </location>
</feature>
<accession>A0A9P6M9I0</accession>
<evidence type="ECO:0000256" key="1">
    <source>
        <dbReference type="ARBA" id="ARBA00004141"/>
    </source>
</evidence>
<dbReference type="GO" id="GO:0016887">
    <property type="term" value="F:ATP hydrolysis activity"/>
    <property type="evidence" value="ECO:0007669"/>
    <property type="project" value="InterPro"/>
</dbReference>
<dbReference type="GO" id="GO:0015421">
    <property type="term" value="F:ABC-type oligopeptide transporter activity"/>
    <property type="evidence" value="ECO:0007669"/>
    <property type="project" value="TreeGrafter"/>
</dbReference>
<dbReference type="PANTHER" id="PTHR43394:SF1">
    <property type="entry name" value="ATP-BINDING CASSETTE SUB-FAMILY B MEMBER 10, MITOCHONDRIAL"/>
    <property type="match status" value="1"/>
</dbReference>
<keyword evidence="4 11" id="KW-0067">ATP-binding</keyword>
<dbReference type="InterPro" id="IPR003439">
    <property type="entry name" value="ABC_transporter-like_ATP-bd"/>
</dbReference>
<dbReference type="InterPro" id="IPR036640">
    <property type="entry name" value="ABC1_TM_sf"/>
</dbReference>
<dbReference type="OrthoDB" id="6500128at2759"/>
<dbReference type="AlphaFoldDB" id="A0A9P6M9I0"/>
<dbReference type="Pfam" id="PF00664">
    <property type="entry name" value="ABC_membrane"/>
    <property type="match status" value="2"/>
</dbReference>